<organism evidence="2 3">
    <name type="scientific">Fibrisoma limi BUZ 3</name>
    <dbReference type="NCBI Taxonomy" id="1185876"/>
    <lineage>
        <taxon>Bacteria</taxon>
        <taxon>Pseudomonadati</taxon>
        <taxon>Bacteroidota</taxon>
        <taxon>Cytophagia</taxon>
        <taxon>Cytophagales</taxon>
        <taxon>Spirosomataceae</taxon>
        <taxon>Fibrisoma</taxon>
    </lineage>
</organism>
<keyword evidence="1" id="KW-0472">Membrane</keyword>
<dbReference type="Pfam" id="PF03133">
    <property type="entry name" value="TTL"/>
    <property type="match status" value="1"/>
</dbReference>
<reference evidence="2 3" key="1">
    <citation type="journal article" date="2012" name="J. Bacteriol.">
        <title>Genome Sequence of the Filamentous Bacterium Fibrisoma limi BUZ 3T.</title>
        <authorList>
            <person name="Filippini M."/>
            <person name="Qi W."/>
            <person name="Jaenicke S."/>
            <person name="Goesmann A."/>
            <person name="Smits T.H."/>
            <person name="Bagheri H.C."/>
        </authorList>
    </citation>
    <scope>NUCLEOTIDE SEQUENCE [LARGE SCALE GENOMIC DNA]</scope>
    <source>
        <strain evidence="3">BUZ 3T</strain>
    </source>
</reference>
<protein>
    <recommendedName>
        <fullName evidence="4">ATP-grasp domain-containing protein</fullName>
    </recommendedName>
</protein>
<evidence type="ECO:0000256" key="1">
    <source>
        <dbReference type="SAM" id="Phobius"/>
    </source>
</evidence>
<dbReference type="EMBL" id="CAIT01000006">
    <property type="protein sequence ID" value="CCH52934.1"/>
    <property type="molecule type" value="Genomic_DNA"/>
</dbReference>
<evidence type="ECO:0000313" key="2">
    <source>
        <dbReference type="EMBL" id="CCH52934.1"/>
    </source>
</evidence>
<keyword evidence="1" id="KW-0812">Transmembrane</keyword>
<dbReference type="Proteomes" id="UP000009309">
    <property type="component" value="Unassembled WGS sequence"/>
</dbReference>
<dbReference type="SUPFAM" id="SSF56059">
    <property type="entry name" value="Glutathione synthetase ATP-binding domain-like"/>
    <property type="match status" value="1"/>
</dbReference>
<proteinExistence type="predicted"/>
<comment type="caution">
    <text evidence="2">The sequence shown here is derived from an EMBL/GenBank/DDBJ whole genome shotgun (WGS) entry which is preliminary data.</text>
</comment>
<evidence type="ECO:0008006" key="4">
    <source>
        <dbReference type="Google" id="ProtNLM"/>
    </source>
</evidence>
<accession>I2GGA9</accession>
<gene>
    <name evidence="2" type="ORF">BN8_01979</name>
</gene>
<sequence length="376" mass="43689">MNPPMQPLSSSVNQPASFRETVQAFLPRFRFDSPFFIRLRHWEYWPFAVVYFPIFIYHLWLSIKARSLFFFSAANPSIETGGLLGESKIDILDRISDEFKPKTLFVTRQAHIDVVLRQVSELRLTYPLIAKPNVGERGWRVEKIEHWEDLVNYKQSSPADFLIQEYVDEPLELGIFYYRSPEPRSDGQAQGVISSIVQKEFLTIRGNGLNCIEELIMQNERAILQLPALKAKYGHRFHDIPAPGETITLVSIGNHSKGTKFLDANHLITPELTRVFDRISAPIVGFYYGRYDLRCRSVADLYAGRHIHILELNGAGAEPAHIYHPGFSIWKAYRVLFHHWRVLYDISRANHRRGVAYMSLREAIQFWRRMQRGKKA</sequence>
<evidence type="ECO:0000313" key="3">
    <source>
        <dbReference type="Proteomes" id="UP000009309"/>
    </source>
</evidence>
<dbReference type="STRING" id="1185876.BN8_01979"/>
<dbReference type="InterPro" id="IPR004344">
    <property type="entry name" value="TTL/TTLL_fam"/>
</dbReference>
<keyword evidence="1" id="KW-1133">Transmembrane helix</keyword>
<name>I2GGA9_9BACT</name>
<dbReference type="AlphaFoldDB" id="I2GGA9"/>
<keyword evidence="3" id="KW-1185">Reference proteome</keyword>
<feature type="transmembrane region" description="Helical" evidence="1">
    <location>
        <begin position="44"/>
        <end position="63"/>
    </location>
</feature>
<dbReference type="eggNOG" id="COG0189">
    <property type="taxonomic scope" value="Bacteria"/>
</dbReference>